<dbReference type="PROSITE" id="PS51707">
    <property type="entry name" value="CYTH"/>
    <property type="match status" value="1"/>
</dbReference>
<dbReference type="SUPFAM" id="SSF55154">
    <property type="entry name" value="CYTH-like phosphatases"/>
    <property type="match status" value="1"/>
</dbReference>
<name>A0A3S5C2K2_9FIRM</name>
<dbReference type="Proteomes" id="UP000269544">
    <property type="component" value="Chromosome"/>
</dbReference>
<evidence type="ECO:0000259" key="1">
    <source>
        <dbReference type="PROSITE" id="PS51707"/>
    </source>
</evidence>
<dbReference type="OrthoDB" id="1953701at2"/>
<dbReference type="Pfam" id="PF01928">
    <property type="entry name" value="CYTH"/>
    <property type="match status" value="1"/>
</dbReference>
<dbReference type="EMBL" id="LR134523">
    <property type="protein sequence ID" value="VEJ35799.1"/>
    <property type="molecule type" value="Genomic_DNA"/>
</dbReference>
<dbReference type="KEGG" id="piv:NCTC13079_00965"/>
<accession>A0A3S5C2K2</accession>
<dbReference type="InterPro" id="IPR033469">
    <property type="entry name" value="CYTH-like_dom_sf"/>
</dbReference>
<evidence type="ECO:0000313" key="2">
    <source>
        <dbReference type="EMBL" id="VEJ35799.1"/>
    </source>
</evidence>
<dbReference type="AlphaFoldDB" id="A0A3S5C2K2"/>
<dbReference type="Gene3D" id="2.40.320.10">
    <property type="entry name" value="Hypothetical Protein Pfu-838710-001"/>
    <property type="match status" value="1"/>
</dbReference>
<gene>
    <name evidence="2" type="ORF">NCTC13079_00965</name>
</gene>
<proteinExistence type="predicted"/>
<dbReference type="RefSeq" id="WP_126465556.1">
    <property type="nucleotide sequence ID" value="NZ_LR134523.1"/>
</dbReference>
<feature type="domain" description="CYTH" evidence="1">
    <location>
        <begin position="2"/>
        <end position="174"/>
    </location>
</feature>
<evidence type="ECO:0000313" key="3">
    <source>
        <dbReference type="Proteomes" id="UP000269544"/>
    </source>
</evidence>
<reference evidence="2 3" key="1">
    <citation type="submission" date="2018-12" db="EMBL/GenBank/DDBJ databases">
        <authorList>
            <consortium name="Pathogen Informatics"/>
        </authorList>
    </citation>
    <scope>NUCLEOTIDE SEQUENCE [LARGE SCALE GENOMIC DNA]</scope>
    <source>
        <strain evidence="2 3">NCTC13079</strain>
    </source>
</reference>
<dbReference type="InterPro" id="IPR023577">
    <property type="entry name" value="CYTH_domain"/>
</dbReference>
<organism evidence="2 3">
    <name type="scientific">Aedoeadaptatus ivorii</name>
    <dbReference type="NCBI Taxonomy" id="54006"/>
    <lineage>
        <taxon>Bacteria</taxon>
        <taxon>Bacillati</taxon>
        <taxon>Bacillota</taxon>
        <taxon>Tissierellia</taxon>
        <taxon>Tissierellales</taxon>
        <taxon>Peptoniphilaceae</taxon>
        <taxon>Aedoeadaptatus</taxon>
    </lineage>
</organism>
<dbReference type="CDD" id="cd07890">
    <property type="entry name" value="CYTH-like_AC_IV-like"/>
    <property type="match status" value="1"/>
</dbReference>
<sequence>MEREMEIKVLDIDREAVEADLIAFGAKKVSEEVHQTVRINSDAHPVDEEKGYLRIRRVVKESDERIEMTFKEKIGEGAVKLYDEHTALIDEMESMRKILALLGFNRQIYGKKHRISYEKDGLRFDLDRWDADTFPVPYMEIEGPNAEAIYEAVRALGLPEDRISSKTIGELKESWNK</sequence>
<keyword evidence="3" id="KW-1185">Reference proteome</keyword>
<dbReference type="InterPro" id="IPR008173">
    <property type="entry name" value="Adenylyl_cyclase_CyaB"/>
</dbReference>
<protein>
    <submittedName>
        <fullName evidence="2">Putative adenylyl cyclase CyaB</fullName>
    </submittedName>
</protein>